<name>A0A540WQS5_9BACT</name>
<evidence type="ECO:0000313" key="1">
    <source>
        <dbReference type="EMBL" id="TQF11257.1"/>
    </source>
</evidence>
<gene>
    <name evidence="1" type="ORF">FJV41_35195</name>
</gene>
<dbReference type="Gene3D" id="2.60.40.1190">
    <property type="match status" value="1"/>
</dbReference>
<accession>A0A540WQS5</accession>
<dbReference type="Proteomes" id="UP000315369">
    <property type="component" value="Unassembled WGS sequence"/>
</dbReference>
<evidence type="ECO:0000313" key="2">
    <source>
        <dbReference type="Proteomes" id="UP000315369"/>
    </source>
</evidence>
<comment type="caution">
    <text evidence="1">The sequence shown here is derived from an EMBL/GenBank/DDBJ whole genome shotgun (WGS) entry which is preliminary data.</text>
</comment>
<dbReference type="AlphaFoldDB" id="A0A540WQS5"/>
<dbReference type="SUPFAM" id="SSF49344">
    <property type="entry name" value="CBD9-like"/>
    <property type="match status" value="1"/>
</dbReference>
<keyword evidence="2" id="KW-1185">Reference proteome</keyword>
<dbReference type="EMBL" id="VIFM01000200">
    <property type="protein sequence ID" value="TQF11257.1"/>
    <property type="molecule type" value="Genomic_DNA"/>
</dbReference>
<dbReference type="RefSeq" id="WP_141646981.1">
    <property type="nucleotide sequence ID" value="NZ_VIFM01000200.1"/>
</dbReference>
<reference evidence="1 2" key="1">
    <citation type="submission" date="2019-06" db="EMBL/GenBank/DDBJ databases">
        <authorList>
            <person name="Livingstone P."/>
            <person name="Whitworth D."/>
        </authorList>
    </citation>
    <scope>NUCLEOTIDE SEQUENCE [LARGE SCALE GENOMIC DNA]</scope>
    <source>
        <strain evidence="1 2">AM401</strain>
    </source>
</reference>
<dbReference type="OrthoDB" id="5493055at2"/>
<sequence length="482" mass="52059">MLSLSLSFLLLHAAPVTPRLQEGIPPGFQVDGKLDEWKQPPSLTLGAKNQVAGAKKVSSESDLSAKVWLALGPEGLAIAGEVRDDVVQLDNPKGINADHVEVWLALPPPALPPLSYTNQFEEVLVPDPSACDEGSRADPAACKAWWKEQTLRRQQLLRELVAQFGVTPSGVLRHGATSSASVGTAHYAPFPGGYRFEALIPIDAFPATVQAPLKDVRLLVDLVDSDEGGATQETFLSSSSRRRFGEASTFHAVTLAKPLRFGEWPELLEEAMKHGMFYSPGAQADQIQAWMNPARGYQYVPEEPSPKVVKVDLRQVKSVAKLGDVELVIVPMTSDFKGAPSSWLVSRRGRTVLHALELGGDRVRTTPTASGLRVLQVYEGTNHELGTGACGACPVVRFTAYTMDAKGRFSEPEGLESTEGMTSEGVAWTATPDLSVIEAFSVPYPTDSSSPPAPRKLVLRHTLNARTGQYTTRIFNGEDSAP</sequence>
<protein>
    <submittedName>
        <fullName evidence="1">Uncharacterized protein</fullName>
    </submittedName>
</protein>
<proteinExistence type="predicted"/>
<organism evidence="1 2">
    <name type="scientific">Myxococcus llanfairpwllgwyngyllgogerychwyrndrobwllllantysiliogogogochensis</name>
    <dbReference type="NCBI Taxonomy" id="2590453"/>
    <lineage>
        <taxon>Bacteria</taxon>
        <taxon>Pseudomonadati</taxon>
        <taxon>Myxococcota</taxon>
        <taxon>Myxococcia</taxon>
        <taxon>Myxococcales</taxon>
        <taxon>Cystobacterineae</taxon>
        <taxon>Myxococcaceae</taxon>
        <taxon>Myxococcus</taxon>
    </lineage>
</organism>